<evidence type="ECO:0000313" key="2">
    <source>
        <dbReference type="EMBL" id="GAA0487453.1"/>
    </source>
</evidence>
<evidence type="ECO:0008006" key="4">
    <source>
        <dbReference type="Google" id="ProtNLM"/>
    </source>
</evidence>
<keyword evidence="3" id="KW-1185">Reference proteome</keyword>
<reference evidence="2 3" key="1">
    <citation type="journal article" date="2019" name="Int. J. Syst. Evol. Microbiol.">
        <title>The Global Catalogue of Microorganisms (GCM) 10K type strain sequencing project: providing services to taxonomists for standard genome sequencing and annotation.</title>
        <authorList>
            <consortium name="The Broad Institute Genomics Platform"/>
            <consortium name="The Broad Institute Genome Sequencing Center for Infectious Disease"/>
            <person name="Wu L."/>
            <person name="Ma J."/>
        </authorList>
    </citation>
    <scope>NUCLEOTIDE SEQUENCE [LARGE SCALE GENOMIC DNA]</scope>
    <source>
        <strain evidence="2 3">JCM 10649</strain>
    </source>
</reference>
<dbReference type="EMBL" id="BAAAHB010000098">
    <property type="protein sequence ID" value="GAA0487453.1"/>
    <property type="molecule type" value="Genomic_DNA"/>
</dbReference>
<evidence type="ECO:0000313" key="3">
    <source>
        <dbReference type="Proteomes" id="UP001499895"/>
    </source>
</evidence>
<feature type="region of interest" description="Disordered" evidence="1">
    <location>
        <begin position="1"/>
        <end position="31"/>
    </location>
</feature>
<sequence length="94" mass="10260">MSKENPPALPARPTAPPPAPRARSAGPPPVSYVVDTRTGRLGQVMDRHAGYLQLRPPQGGVEWDCPPEHTRPASEAETLRARVARLNAESRWGF</sequence>
<gene>
    <name evidence="2" type="ORF">GCM10009544_55930</name>
</gene>
<protein>
    <recommendedName>
        <fullName evidence="4">Secreted protein</fullName>
    </recommendedName>
</protein>
<comment type="caution">
    <text evidence="2">The sequence shown here is derived from an EMBL/GenBank/DDBJ whole genome shotgun (WGS) entry which is preliminary data.</text>
</comment>
<organism evidence="2 3">
    <name type="scientific">Streptomyces stramineus</name>
    <dbReference type="NCBI Taxonomy" id="173861"/>
    <lineage>
        <taxon>Bacteria</taxon>
        <taxon>Bacillati</taxon>
        <taxon>Actinomycetota</taxon>
        <taxon>Actinomycetes</taxon>
        <taxon>Kitasatosporales</taxon>
        <taxon>Streptomycetaceae</taxon>
        <taxon>Streptomyces</taxon>
    </lineage>
</organism>
<name>A0ABN1AZY5_9ACTN</name>
<accession>A0ABN1AZY5</accession>
<evidence type="ECO:0000256" key="1">
    <source>
        <dbReference type="SAM" id="MobiDB-lite"/>
    </source>
</evidence>
<dbReference type="RefSeq" id="WP_344095941.1">
    <property type="nucleotide sequence ID" value="NZ_BAAAHB010000098.1"/>
</dbReference>
<dbReference type="Proteomes" id="UP001499895">
    <property type="component" value="Unassembled WGS sequence"/>
</dbReference>
<feature type="compositionally biased region" description="Pro residues" evidence="1">
    <location>
        <begin position="7"/>
        <end position="30"/>
    </location>
</feature>
<proteinExistence type="predicted"/>